<feature type="region of interest" description="Disordered" evidence="1">
    <location>
        <begin position="29"/>
        <end position="55"/>
    </location>
</feature>
<evidence type="ECO:0000313" key="2">
    <source>
        <dbReference type="EMBL" id="GFS47769.1"/>
    </source>
</evidence>
<comment type="caution">
    <text evidence="2">The sequence shown here is derived from an EMBL/GenBank/DDBJ whole genome shotgun (WGS) entry which is preliminary data.</text>
</comment>
<name>A0A8X6MF73_NEPPI</name>
<protein>
    <submittedName>
        <fullName evidence="2">Uncharacterized protein</fullName>
    </submittedName>
</protein>
<gene>
    <name evidence="2" type="ORF">NPIL_162951</name>
</gene>
<evidence type="ECO:0000256" key="1">
    <source>
        <dbReference type="SAM" id="MobiDB-lite"/>
    </source>
</evidence>
<evidence type="ECO:0000313" key="3">
    <source>
        <dbReference type="Proteomes" id="UP000887013"/>
    </source>
</evidence>
<reference evidence="2" key="1">
    <citation type="submission" date="2020-08" db="EMBL/GenBank/DDBJ databases">
        <title>Multicomponent nature underlies the extraordinary mechanical properties of spider dragline silk.</title>
        <authorList>
            <person name="Kono N."/>
            <person name="Nakamura H."/>
            <person name="Mori M."/>
            <person name="Yoshida Y."/>
            <person name="Ohtoshi R."/>
            <person name="Malay A.D."/>
            <person name="Moran D.A.P."/>
            <person name="Tomita M."/>
            <person name="Numata K."/>
            <person name="Arakawa K."/>
        </authorList>
    </citation>
    <scope>NUCLEOTIDE SEQUENCE</scope>
</reference>
<dbReference type="AlphaFoldDB" id="A0A8X6MF73"/>
<keyword evidence="3" id="KW-1185">Reference proteome</keyword>
<proteinExistence type="predicted"/>
<dbReference type="OrthoDB" id="10274926at2759"/>
<dbReference type="Proteomes" id="UP000887013">
    <property type="component" value="Unassembled WGS sequence"/>
</dbReference>
<dbReference type="EMBL" id="BMAW01045038">
    <property type="protein sequence ID" value="GFS47769.1"/>
    <property type="molecule type" value="Genomic_DNA"/>
</dbReference>
<sequence>MGPLVGPGPAQPLAVCSSLHAMTHHRLDNNAVGMHGPTITAGSDHKKRAPASNRRPGNIEISASQFNSGLANPASGVLARRPQAVHYIPNPLFGLYQKIPVMENGRAPVALWDGAFYCQNPSSNVDVDEIVWCFCIMHRSRRRNISITVRQSMPIVGLKRTR</sequence>
<accession>A0A8X6MF73</accession>
<organism evidence="2 3">
    <name type="scientific">Nephila pilipes</name>
    <name type="common">Giant wood spider</name>
    <name type="synonym">Nephila maculata</name>
    <dbReference type="NCBI Taxonomy" id="299642"/>
    <lineage>
        <taxon>Eukaryota</taxon>
        <taxon>Metazoa</taxon>
        <taxon>Ecdysozoa</taxon>
        <taxon>Arthropoda</taxon>
        <taxon>Chelicerata</taxon>
        <taxon>Arachnida</taxon>
        <taxon>Araneae</taxon>
        <taxon>Araneomorphae</taxon>
        <taxon>Entelegynae</taxon>
        <taxon>Araneoidea</taxon>
        <taxon>Nephilidae</taxon>
        <taxon>Nephila</taxon>
    </lineage>
</organism>